<name>A0A3R8JQA1_9FIRM</name>
<evidence type="ECO:0000313" key="2">
    <source>
        <dbReference type="Proteomes" id="UP000274920"/>
    </source>
</evidence>
<accession>A0A3R8JQA1</accession>
<comment type="caution">
    <text evidence="1">The sequence shown here is derived from an EMBL/GenBank/DDBJ whole genome shotgun (WGS) entry which is preliminary data.</text>
</comment>
<protein>
    <recommendedName>
        <fullName evidence="3">Lipopolysaccharide biosynthesis protein</fullName>
    </recommendedName>
</protein>
<keyword evidence="2" id="KW-1185">Reference proteome</keyword>
<organism evidence="1 2">
    <name type="scientific">Schaedlerella arabinosiphila</name>
    <dbReference type="NCBI Taxonomy" id="2044587"/>
    <lineage>
        <taxon>Bacteria</taxon>
        <taxon>Bacillati</taxon>
        <taxon>Bacillota</taxon>
        <taxon>Clostridia</taxon>
        <taxon>Lachnospirales</taxon>
        <taxon>Lachnospiraceae</taxon>
        <taxon>Schaedlerella</taxon>
    </lineage>
</organism>
<gene>
    <name evidence="1" type="ORF">EBB54_20145</name>
</gene>
<sequence>MKTDFQKEKKRCFLVFKKDLYFYRYCKNRQYRCDQIFTHYRLGFFVAHVLKKMNLKIPKILLGEWKKEIRKFDTIVISDYAYFPGLEKIISNVNPNCRIVFYYMNSIKYIKERYLEIDYIKSLFGKNIYSYNQTDANKYNIYFKTTMYKLPAKLNLEQNVFTDFVYLGRDKNRGNGISEFNDMVCKKYSVNIKILDYHGKLGCKKFVDYEKYIFNMLLSAKVIIDMIEEPSECVTLRALEALFFNKKYLTNNIKIKELEIYNLLKENTLFIDYKRINLDEIDDFMNKKTKMIDSKEKEKYIFENWLKNI</sequence>
<dbReference type="AlphaFoldDB" id="A0A3R8JQA1"/>
<evidence type="ECO:0000313" key="1">
    <source>
        <dbReference type="EMBL" id="RRK33398.1"/>
    </source>
</evidence>
<dbReference type="Proteomes" id="UP000274920">
    <property type="component" value="Unassembled WGS sequence"/>
</dbReference>
<dbReference type="EMBL" id="RHJS01000002">
    <property type="protein sequence ID" value="RRK33398.1"/>
    <property type="molecule type" value="Genomic_DNA"/>
</dbReference>
<reference evidence="1" key="1">
    <citation type="submission" date="2018-10" db="EMBL/GenBank/DDBJ databases">
        <title>Schaedlerella arabinophila gen. nov. sp. nov., isolated from the mouse intestinal tract and comparative analysis with the genome of the closely related altered Schaedler flora strain ASF502.</title>
        <authorList>
            <person name="Miyake S."/>
            <person name="Soh M."/>
            <person name="Seedorf H."/>
        </authorList>
    </citation>
    <scope>NUCLEOTIDE SEQUENCE [LARGE SCALE GENOMIC DNA]</scope>
    <source>
        <strain evidence="1">DSM 106076</strain>
    </source>
</reference>
<evidence type="ECO:0008006" key="3">
    <source>
        <dbReference type="Google" id="ProtNLM"/>
    </source>
</evidence>
<proteinExistence type="predicted"/>
<dbReference type="RefSeq" id="WP_125128661.1">
    <property type="nucleotide sequence ID" value="NZ_RHJS01000002.1"/>
</dbReference>